<feature type="region of interest" description="Disordered" evidence="1">
    <location>
        <begin position="1"/>
        <end position="31"/>
    </location>
</feature>
<evidence type="ECO:0000313" key="3">
    <source>
        <dbReference type="Proteomes" id="UP000503462"/>
    </source>
</evidence>
<dbReference type="Proteomes" id="UP000503462">
    <property type="component" value="Chromosome 2"/>
</dbReference>
<protein>
    <submittedName>
        <fullName evidence="2">Uncharacterized protein</fullName>
    </submittedName>
</protein>
<feature type="compositionally biased region" description="Low complexity" evidence="1">
    <location>
        <begin position="199"/>
        <end position="211"/>
    </location>
</feature>
<feature type="region of interest" description="Disordered" evidence="1">
    <location>
        <begin position="189"/>
        <end position="246"/>
    </location>
</feature>
<feature type="compositionally biased region" description="Basic and acidic residues" evidence="1">
    <location>
        <begin position="1"/>
        <end position="11"/>
    </location>
</feature>
<evidence type="ECO:0000256" key="1">
    <source>
        <dbReference type="SAM" id="MobiDB-lite"/>
    </source>
</evidence>
<keyword evidence="3" id="KW-1185">Reference proteome</keyword>
<accession>A0A6H0XPT6</accession>
<sequence length="371" mass="41160">MVRSDLKRHEPVSSQNEAASMSGPSRSKRLKMESVDMQTAHHNVIRSPFQSPCKGGDMESDVKTFLTPDPRNQAIDDILRSMSSGMTNNNFRDAAAEQLLELAIGHNLDMLPGETTLIESRDRLLKSGMIQQEDLESAWSRIQHCFAVQCARWMDIADGGEPGARFTSVAVEDCTKWPAETVDAALLASSEDTSDSESDGAFTDSADSSSGDSEDSDDTYGQHATGEDQAIPSEPAHGNTGGVSSHARYKGVEWRRDAPRLRHVGQSDGDHIIATGCGCGKNLYYAVVVDLLRSAGIPVQQASRRNNSWLERKLRQMYELLEKGEKDRWGRLNGKRKKDGRQQVPYMEVQKLMERVQLEKDLPPLIKHFAL</sequence>
<proteinExistence type="predicted"/>
<evidence type="ECO:0000313" key="2">
    <source>
        <dbReference type="EMBL" id="QIW96722.1"/>
    </source>
</evidence>
<name>A0A6H0XPT6_9PEZI</name>
<gene>
    <name evidence="2" type="ORF">AMS68_002240</name>
</gene>
<dbReference type="EMBL" id="CP051140">
    <property type="protein sequence ID" value="QIW96722.1"/>
    <property type="molecule type" value="Genomic_DNA"/>
</dbReference>
<dbReference type="AlphaFoldDB" id="A0A6H0XPT6"/>
<feature type="compositionally biased region" description="Polar residues" evidence="1">
    <location>
        <begin position="12"/>
        <end position="25"/>
    </location>
</feature>
<reference evidence="2 3" key="1">
    <citation type="journal article" date="2016" name="Sci. Rep.">
        <title>Peltaster fructicola genome reveals evolution from an invasive phytopathogen to an ectophytic parasite.</title>
        <authorList>
            <person name="Xu C."/>
            <person name="Chen H."/>
            <person name="Gleason M.L."/>
            <person name="Xu J.R."/>
            <person name="Liu H."/>
            <person name="Zhang R."/>
            <person name="Sun G."/>
        </authorList>
    </citation>
    <scope>NUCLEOTIDE SEQUENCE [LARGE SCALE GENOMIC DNA]</scope>
    <source>
        <strain evidence="2 3">LNHT1506</strain>
    </source>
</reference>
<organism evidence="2 3">
    <name type="scientific">Peltaster fructicola</name>
    <dbReference type="NCBI Taxonomy" id="286661"/>
    <lineage>
        <taxon>Eukaryota</taxon>
        <taxon>Fungi</taxon>
        <taxon>Dikarya</taxon>
        <taxon>Ascomycota</taxon>
        <taxon>Pezizomycotina</taxon>
        <taxon>Dothideomycetes</taxon>
        <taxon>Dothideomycetes incertae sedis</taxon>
        <taxon>Peltaster</taxon>
    </lineage>
</organism>